<gene>
    <name evidence="2" type="ORF">A2725_03305</name>
</gene>
<comment type="caution">
    <text evidence="2">The sequence shown here is derived from an EMBL/GenBank/DDBJ whole genome shotgun (WGS) entry which is preliminary data.</text>
</comment>
<protein>
    <submittedName>
        <fullName evidence="2">Uncharacterized protein</fullName>
    </submittedName>
</protein>
<organism evidence="2 3">
    <name type="scientific">Candidatus Magasanikbacteria bacterium RIFCSPHIGHO2_01_FULL_33_34</name>
    <dbReference type="NCBI Taxonomy" id="1798671"/>
    <lineage>
        <taxon>Bacteria</taxon>
        <taxon>Candidatus Magasanikiibacteriota</taxon>
    </lineage>
</organism>
<name>A0A1F6LH34_9BACT</name>
<reference evidence="2 3" key="1">
    <citation type="journal article" date="2016" name="Nat. Commun.">
        <title>Thousands of microbial genomes shed light on interconnected biogeochemical processes in an aquifer system.</title>
        <authorList>
            <person name="Anantharaman K."/>
            <person name="Brown C.T."/>
            <person name="Hug L.A."/>
            <person name="Sharon I."/>
            <person name="Castelle C.J."/>
            <person name="Probst A.J."/>
            <person name="Thomas B.C."/>
            <person name="Singh A."/>
            <person name="Wilkins M.J."/>
            <person name="Karaoz U."/>
            <person name="Brodie E.L."/>
            <person name="Williams K.H."/>
            <person name="Hubbard S.S."/>
            <person name="Banfield J.F."/>
        </authorList>
    </citation>
    <scope>NUCLEOTIDE SEQUENCE [LARGE SCALE GENOMIC DNA]</scope>
</reference>
<dbReference type="AlphaFoldDB" id="A0A1F6LH34"/>
<evidence type="ECO:0000256" key="1">
    <source>
        <dbReference type="SAM" id="Phobius"/>
    </source>
</evidence>
<proteinExistence type="predicted"/>
<dbReference type="InterPro" id="IPR043993">
    <property type="entry name" value="T4SS_pilin"/>
</dbReference>
<dbReference type="Proteomes" id="UP000177067">
    <property type="component" value="Unassembled WGS sequence"/>
</dbReference>
<keyword evidence="1" id="KW-0472">Membrane</keyword>
<accession>A0A1F6LH34</accession>
<evidence type="ECO:0000313" key="3">
    <source>
        <dbReference type="Proteomes" id="UP000177067"/>
    </source>
</evidence>
<keyword evidence="1" id="KW-0812">Transmembrane</keyword>
<feature type="transmembrane region" description="Helical" evidence="1">
    <location>
        <begin position="66"/>
        <end position="86"/>
    </location>
</feature>
<evidence type="ECO:0000313" key="2">
    <source>
        <dbReference type="EMBL" id="OGH58697.1"/>
    </source>
</evidence>
<keyword evidence="1" id="KW-1133">Transmembrane helix</keyword>
<feature type="transmembrane region" description="Helical" evidence="1">
    <location>
        <begin position="107"/>
        <end position="128"/>
    </location>
</feature>
<sequence>MKKILFFITLLSLIFVPTVIFAQPNIGFGTSSNSNSLLRDAAKAAQYDENTSETTFAATLGTVVKILMSFSGIIFMSLTVYAGFLWMTARGEEAQVDKAKNIIRASVIGLVIAVSAYSITFFIVPRILLETAPSEESL</sequence>
<dbReference type="Pfam" id="PF18895">
    <property type="entry name" value="T4SS_pilin"/>
    <property type="match status" value="1"/>
</dbReference>
<dbReference type="EMBL" id="MFPS01000009">
    <property type="protein sequence ID" value="OGH58697.1"/>
    <property type="molecule type" value="Genomic_DNA"/>
</dbReference>